<feature type="transmembrane region" description="Helical" evidence="1">
    <location>
        <begin position="205"/>
        <end position="226"/>
    </location>
</feature>
<feature type="transmembrane region" description="Helical" evidence="1">
    <location>
        <begin position="163"/>
        <end position="185"/>
    </location>
</feature>
<dbReference type="Proteomes" id="UP001437256">
    <property type="component" value="Unassembled WGS sequence"/>
</dbReference>
<protein>
    <recommendedName>
        <fullName evidence="4">Transmembrane protein</fullName>
    </recommendedName>
</protein>
<organism evidence="2 3">
    <name type="scientific">Marasmius tenuissimus</name>
    <dbReference type="NCBI Taxonomy" id="585030"/>
    <lineage>
        <taxon>Eukaryota</taxon>
        <taxon>Fungi</taxon>
        <taxon>Dikarya</taxon>
        <taxon>Basidiomycota</taxon>
        <taxon>Agaricomycotina</taxon>
        <taxon>Agaricomycetes</taxon>
        <taxon>Agaricomycetidae</taxon>
        <taxon>Agaricales</taxon>
        <taxon>Marasmiineae</taxon>
        <taxon>Marasmiaceae</taxon>
        <taxon>Marasmius</taxon>
    </lineage>
</organism>
<evidence type="ECO:0000256" key="1">
    <source>
        <dbReference type="SAM" id="Phobius"/>
    </source>
</evidence>
<gene>
    <name evidence="2" type="ORF">AAF712_009461</name>
</gene>
<feature type="transmembrane region" description="Helical" evidence="1">
    <location>
        <begin position="86"/>
        <end position="106"/>
    </location>
</feature>
<keyword evidence="3" id="KW-1185">Reference proteome</keyword>
<keyword evidence="1" id="KW-0812">Transmembrane</keyword>
<evidence type="ECO:0000313" key="2">
    <source>
        <dbReference type="EMBL" id="KAL0063604.1"/>
    </source>
</evidence>
<reference evidence="2 3" key="1">
    <citation type="submission" date="2024-05" db="EMBL/GenBank/DDBJ databases">
        <title>A draft genome resource for the thread blight pathogen Marasmius tenuissimus strain MS-2.</title>
        <authorList>
            <person name="Yulfo-Soto G.E."/>
            <person name="Baruah I.K."/>
            <person name="Amoako-Attah I."/>
            <person name="Bukari Y."/>
            <person name="Meinhardt L.W."/>
            <person name="Bailey B.A."/>
            <person name="Cohen S.P."/>
        </authorList>
    </citation>
    <scope>NUCLEOTIDE SEQUENCE [LARGE SCALE GENOMIC DNA]</scope>
    <source>
        <strain evidence="2 3">MS-2</strain>
    </source>
</reference>
<feature type="transmembrane region" description="Helical" evidence="1">
    <location>
        <begin position="118"/>
        <end position="138"/>
    </location>
</feature>
<evidence type="ECO:0008006" key="4">
    <source>
        <dbReference type="Google" id="ProtNLM"/>
    </source>
</evidence>
<sequence>MGIDWHSPETLLTVDAIFDKCLYVLLGIYLWEWAITLDFDWNFISGRKKFRWPMIFYFYARYAALSLFICIFVARNIRHPINCDALFTLILILGTTSFGVASLNLAIRTIAVWGNNRLVVIGLSILLAGQFAATIRSIPNTVGGRYIEGSGCVIVSAAPDIFATLYIVTMIVDFVILSLTAYRTYVEYRNMYHGGLIKLIFRDGLTYFVVVLLSNLFAMIFSLLNFNPIMAVAAK</sequence>
<accession>A0ABR2ZR08</accession>
<comment type="caution">
    <text evidence="2">The sequence shown here is derived from an EMBL/GenBank/DDBJ whole genome shotgun (WGS) entry which is preliminary data.</text>
</comment>
<keyword evidence="1" id="KW-0472">Membrane</keyword>
<proteinExistence type="predicted"/>
<feature type="transmembrane region" description="Helical" evidence="1">
    <location>
        <begin position="22"/>
        <end position="44"/>
    </location>
</feature>
<feature type="transmembrane region" description="Helical" evidence="1">
    <location>
        <begin position="56"/>
        <end position="74"/>
    </location>
</feature>
<dbReference type="EMBL" id="JBBXMP010000077">
    <property type="protein sequence ID" value="KAL0063604.1"/>
    <property type="molecule type" value="Genomic_DNA"/>
</dbReference>
<name>A0ABR2ZR08_9AGAR</name>
<evidence type="ECO:0000313" key="3">
    <source>
        <dbReference type="Proteomes" id="UP001437256"/>
    </source>
</evidence>
<keyword evidence="1" id="KW-1133">Transmembrane helix</keyword>